<dbReference type="InterPro" id="IPR019758">
    <property type="entry name" value="Pept_S26A_signal_pept_1_CS"/>
</dbReference>
<dbReference type="PRINTS" id="PR00727">
    <property type="entry name" value="LEADERPTASE"/>
</dbReference>
<dbReference type="EMBL" id="VRMN01000006">
    <property type="protein sequence ID" value="KAA8493681.1"/>
    <property type="molecule type" value="Genomic_DNA"/>
</dbReference>
<feature type="active site" evidence="5">
    <location>
        <position position="200"/>
    </location>
</feature>
<protein>
    <recommendedName>
        <fullName evidence="6">Mitochondrial inner membrane protease subunit</fullName>
        <ecNumber evidence="6">3.4.21.-</ecNumber>
    </recommendedName>
</protein>
<evidence type="ECO:0000256" key="4">
    <source>
        <dbReference type="ARBA" id="ARBA00022801"/>
    </source>
</evidence>
<dbReference type="GO" id="GO:0009003">
    <property type="term" value="F:signal peptidase activity"/>
    <property type="evidence" value="ECO:0007669"/>
    <property type="project" value="UniProtKB-EC"/>
</dbReference>
<dbReference type="InterPro" id="IPR019533">
    <property type="entry name" value="Peptidase_S26"/>
</dbReference>
<accession>A0A5J4YQ87</accession>
<dbReference type="Proteomes" id="UP000324585">
    <property type="component" value="Unassembled WGS sequence"/>
</dbReference>
<name>A0A5J4YQ87_PORPP</name>
<dbReference type="Gene3D" id="2.10.109.10">
    <property type="entry name" value="Umud Fragment, subunit A"/>
    <property type="match status" value="1"/>
</dbReference>
<dbReference type="PROSITE" id="PS00501">
    <property type="entry name" value="SPASE_I_1"/>
    <property type="match status" value="1"/>
</dbReference>
<dbReference type="GO" id="GO:0005743">
    <property type="term" value="C:mitochondrial inner membrane"/>
    <property type="evidence" value="ECO:0007669"/>
    <property type="project" value="UniProtKB-SubCell"/>
</dbReference>
<keyword evidence="4 6" id="KW-0378">Hydrolase</keyword>
<feature type="active site" evidence="5">
    <location>
        <position position="250"/>
    </location>
</feature>
<comment type="subcellular location">
    <subcellularLocation>
        <location evidence="6">Mitochondrion inner membrane</location>
    </subcellularLocation>
</comment>
<evidence type="ECO:0000259" key="8">
    <source>
        <dbReference type="Pfam" id="PF10502"/>
    </source>
</evidence>
<keyword evidence="6" id="KW-0472">Membrane</keyword>
<comment type="catalytic activity">
    <reaction evidence="1">
        <text>Cleavage of hydrophobic, N-terminal signal or leader sequences from secreted and periplasmic proteins.</text>
        <dbReference type="EC" id="3.4.21.89"/>
    </reaction>
</comment>
<proteinExistence type="inferred from homology"/>
<evidence type="ECO:0000256" key="7">
    <source>
        <dbReference type="SAM" id="MobiDB-lite"/>
    </source>
</evidence>
<gene>
    <name evidence="9" type="ORF">FVE85_4818</name>
</gene>
<dbReference type="EC" id="3.4.21.-" evidence="6"/>
<evidence type="ECO:0000256" key="6">
    <source>
        <dbReference type="RuleBase" id="RU362041"/>
    </source>
</evidence>
<dbReference type="AlphaFoldDB" id="A0A5J4YQ87"/>
<evidence type="ECO:0000313" key="10">
    <source>
        <dbReference type="Proteomes" id="UP000324585"/>
    </source>
</evidence>
<dbReference type="GO" id="GO:0006465">
    <property type="term" value="P:signal peptide processing"/>
    <property type="evidence" value="ECO:0007669"/>
    <property type="project" value="InterPro"/>
</dbReference>
<dbReference type="InterPro" id="IPR019756">
    <property type="entry name" value="Pept_S26A_signal_pept_1_Ser-AS"/>
</dbReference>
<feature type="compositionally biased region" description="Basic and acidic residues" evidence="7">
    <location>
        <begin position="130"/>
        <end position="143"/>
    </location>
</feature>
<keyword evidence="3 6" id="KW-0645">Protease</keyword>
<dbReference type="InterPro" id="IPR036286">
    <property type="entry name" value="LexA/Signal_pep-like_sf"/>
</dbReference>
<organism evidence="9 10">
    <name type="scientific">Porphyridium purpureum</name>
    <name type="common">Red alga</name>
    <name type="synonym">Porphyridium cruentum</name>
    <dbReference type="NCBI Taxonomy" id="35688"/>
    <lineage>
        <taxon>Eukaryota</taxon>
        <taxon>Rhodophyta</taxon>
        <taxon>Bangiophyceae</taxon>
        <taxon>Porphyridiales</taxon>
        <taxon>Porphyridiaceae</taxon>
        <taxon>Porphyridium</taxon>
    </lineage>
</organism>
<feature type="region of interest" description="Disordered" evidence="7">
    <location>
        <begin position="46"/>
        <end position="155"/>
    </location>
</feature>
<evidence type="ECO:0000256" key="1">
    <source>
        <dbReference type="ARBA" id="ARBA00000677"/>
    </source>
</evidence>
<evidence type="ECO:0000313" key="9">
    <source>
        <dbReference type="EMBL" id="KAA8493681.1"/>
    </source>
</evidence>
<dbReference type="Pfam" id="PF10502">
    <property type="entry name" value="Peptidase_S26"/>
    <property type="match status" value="1"/>
</dbReference>
<dbReference type="PANTHER" id="PTHR43390">
    <property type="entry name" value="SIGNAL PEPTIDASE I"/>
    <property type="match status" value="1"/>
</dbReference>
<keyword evidence="6" id="KW-0496">Mitochondrion</keyword>
<dbReference type="SUPFAM" id="SSF51306">
    <property type="entry name" value="LexA/Signal peptidase"/>
    <property type="match status" value="1"/>
</dbReference>
<dbReference type="GO" id="GO:0004252">
    <property type="term" value="F:serine-type endopeptidase activity"/>
    <property type="evidence" value="ECO:0007669"/>
    <property type="project" value="InterPro"/>
</dbReference>
<comment type="similarity">
    <text evidence="2 6">Belongs to the peptidase S26 family.</text>
</comment>
<keyword evidence="6" id="KW-0999">Mitochondrion inner membrane</keyword>
<dbReference type="PANTHER" id="PTHR43390:SF1">
    <property type="entry name" value="CHLOROPLAST PROCESSING PEPTIDASE"/>
    <property type="match status" value="1"/>
</dbReference>
<dbReference type="NCBIfam" id="TIGR02227">
    <property type="entry name" value="sigpep_I_bact"/>
    <property type="match status" value="1"/>
</dbReference>
<dbReference type="OrthoDB" id="308440at2759"/>
<reference evidence="10" key="1">
    <citation type="journal article" date="2019" name="Nat. Commun.">
        <title>Expansion of phycobilisome linker gene families in mesophilic red algae.</title>
        <authorList>
            <person name="Lee J."/>
            <person name="Kim D."/>
            <person name="Bhattacharya D."/>
            <person name="Yoon H.S."/>
        </authorList>
    </citation>
    <scope>NUCLEOTIDE SEQUENCE [LARGE SCALE GENOMIC DNA]</scope>
    <source>
        <strain evidence="10">CCMP 1328</strain>
    </source>
</reference>
<sequence length="340" mass="36799">MLPLSAFVGPVGPIGTLCSGAHDRHYAAAQAARGILAASRVDGHGRKAVVDSQHKRASRGRTCSGVTRMGVFPGADDERGSDIFPKSAPAAGGQSRTGKNSPPTPFETRQSADKDVVQADANDSSGHGIDTSERFGRGGRGDGDDNNDDALVPPAKSPSFLQQLLKDPKFDDLRTFGASFLVALMFRQFVAEPRYIPSLSMFPTFEVGDQLAVEKVSRLVRPLQRGDIVVFEPPTALTDNGYKKSDAFIKRIVAVAGDFVQVHDGTLFINGQAQDESYINEHPRYEWGPTAVPEGQVMVLGDNRNNSFDSHLWGFLPIKNVIGRAVLTYWPLDRFGFPAS</sequence>
<dbReference type="PROSITE" id="PS00761">
    <property type="entry name" value="SPASE_I_3"/>
    <property type="match status" value="1"/>
</dbReference>
<keyword evidence="10" id="KW-1185">Reference proteome</keyword>
<feature type="domain" description="Peptidase S26" evidence="8">
    <location>
        <begin position="175"/>
        <end position="330"/>
    </location>
</feature>
<dbReference type="InterPro" id="IPR000223">
    <property type="entry name" value="Pept_S26A_signal_pept_1"/>
</dbReference>
<evidence type="ECO:0000256" key="5">
    <source>
        <dbReference type="PIRSR" id="PIRSR600223-1"/>
    </source>
</evidence>
<evidence type="ECO:0000256" key="3">
    <source>
        <dbReference type="ARBA" id="ARBA00022670"/>
    </source>
</evidence>
<evidence type="ECO:0000256" key="2">
    <source>
        <dbReference type="ARBA" id="ARBA00009370"/>
    </source>
</evidence>
<comment type="caution">
    <text evidence="9">The sequence shown here is derived from an EMBL/GenBank/DDBJ whole genome shotgun (WGS) entry which is preliminary data.</text>
</comment>
<dbReference type="CDD" id="cd06530">
    <property type="entry name" value="S26_SPase_I"/>
    <property type="match status" value="1"/>
</dbReference>